<protein>
    <submittedName>
        <fullName evidence="12">Protein brassinosteroid insensitive 1</fullName>
    </submittedName>
</protein>
<dbReference type="InterPro" id="IPR046956">
    <property type="entry name" value="RLP23-like"/>
</dbReference>
<evidence type="ECO:0000256" key="8">
    <source>
        <dbReference type="ARBA" id="ARBA00023136"/>
    </source>
</evidence>
<feature type="transmembrane region" description="Helical" evidence="11">
    <location>
        <begin position="323"/>
        <end position="345"/>
    </location>
</feature>
<comment type="similarity">
    <text evidence="2">Belongs to the RLP family.</text>
</comment>
<organism evidence="12 13">
    <name type="scientific">Vitis vinifera</name>
    <name type="common">Grape</name>
    <dbReference type="NCBI Taxonomy" id="29760"/>
    <lineage>
        <taxon>Eukaryota</taxon>
        <taxon>Viridiplantae</taxon>
        <taxon>Streptophyta</taxon>
        <taxon>Embryophyta</taxon>
        <taxon>Tracheophyta</taxon>
        <taxon>Spermatophyta</taxon>
        <taxon>Magnoliopsida</taxon>
        <taxon>eudicotyledons</taxon>
        <taxon>Gunneridae</taxon>
        <taxon>Pentapetalae</taxon>
        <taxon>rosids</taxon>
        <taxon>Vitales</taxon>
        <taxon>Vitaceae</taxon>
        <taxon>Viteae</taxon>
        <taxon>Vitis</taxon>
    </lineage>
</organism>
<keyword evidence="3" id="KW-0433">Leucine-rich repeat</keyword>
<gene>
    <name evidence="12" type="primary">BRI1_5</name>
    <name evidence="12" type="ORF">CK203_048314</name>
</gene>
<evidence type="ECO:0000256" key="7">
    <source>
        <dbReference type="ARBA" id="ARBA00022989"/>
    </source>
</evidence>
<keyword evidence="4 11" id="KW-0812">Transmembrane</keyword>
<keyword evidence="8 11" id="KW-0472">Membrane</keyword>
<dbReference type="Proteomes" id="UP000288805">
    <property type="component" value="Unassembled WGS sequence"/>
</dbReference>
<evidence type="ECO:0000256" key="9">
    <source>
        <dbReference type="ARBA" id="ARBA00023170"/>
    </source>
</evidence>
<name>A0A438HRL3_VITVI</name>
<dbReference type="SUPFAM" id="SSF52047">
    <property type="entry name" value="RNI-like"/>
    <property type="match status" value="1"/>
</dbReference>
<keyword evidence="10" id="KW-0325">Glycoprotein</keyword>
<proteinExistence type="inferred from homology"/>
<keyword evidence="9" id="KW-0675">Receptor</keyword>
<dbReference type="InterPro" id="IPR032675">
    <property type="entry name" value="LRR_dom_sf"/>
</dbReference>
<dbReference type="EMBL" id="QGNW01000187">
    <property type="protein sequence ID" value="RVW87050.1"/>
    <property type="molecule type" value="Genomic_DNA"/>
</dbReference>
<comment type="caution">
    <text evidence="12">The sequence shown here is derived from an EMBL/GenBank/DDBJ whole genome shotgun (WGS) entry which is preliminary data.</text>
</comment>
<evidence type="ECO:0000256" key="10">
    <source>
        <dbReference type="ARBA" id="ARBA00023180"/>
    </source>
</evidence>
<dbReference type="Gene3D" id="3.80.10.10">
    <property type="entry name" value="Ribonuclease Inhibitor"/>
    <property type="match status" value="1"/>
</dbReference>
<dbReference type="Pfam" id="PF00560">
    <property type="entry name" value="LRR_1"/>
    <property type="match status" value="6"/>
</dbReference>
<comment type="subcellular location">
    <subcellularLocation>
        <location evidence="1">Membrane</location>
        <topology evidence="1">Single-pass type I membrane protein</topology>
    </subcellularLocation>
</comment>
<sequence>MAKITGLTNLVISNNQLSGEIPLIWNDKPDLYEVDMANNSLSGEIPSSMGTLNSLMFLILNGNKLSGEIPFSLQNCKDMDSFDLGDNRLSGNLPSWIGEMQSLLILRLRSNFFDGNIPSQVCSLSHLHILDVAHNNLSGSVPSCLGNLSGMATEISDERYEGRLSVVVKGRELIYQSTLYLVNSIDLSDNNLSGKLPEIRNLSTLGTLNLSINHFTGNIPEDIGGLSQLETLDLSRNQLSGPIPPSMISLTSLNHLNLSYNRLSGKIPTSNQFQTLNDPSIYRNNLALCGDPLPMKCPGDDKATTDSSRAGNEDHDDEFEMRWFYVTMGPGFVVGFWAVFGPLIINRSWRRAYFRFLDEMKDRVMVVITVNVARLQKKCKWERRQHGT</sequence>
<dbReference type="Pfam" id="PF13855">
    <property type="entry name" value="LRR_8"/>
    <property type="match status" value="1"/>
</dbReference>
<dbReference type="InterPro" id="IPR001611">
    <property type="entry name" value="Leu-rich_rpt"/>
</dbReference>
<evidence type="ECO:0000256" key="1">
    <source>
        <dbReference type="ARBA" id="ARBA00004479"/>
    </source>
</evidence>
<keyword evidence="5" id="KW-0732">Signal</keyword>
<evidence type="ECO:0000256" key="3">
    <source>
        <dbReference type="ARBA" id="ARBA00022614"/>
    </source>
</evidence>
<evidence type="ECO:0000256" key="11">
    <source>
        <dbReference type="SAM" id="Phobius"/>
    </source>
</evidence>
<evidence type="ECO:0000256" key="2">
    <source>
        <dbReference type="ARBA" id="ARBA00009592"/>
    </source>
</evidence>
<dbReference type="PRINTS" id="PR00019">
    <property type="entry name" value="LEURICHRPT"/>
</dbReference>
<dbReference type="FunFam" id="3.80.10.10:FF:000111">
    <property type="entry name" value="LRR receptor-like serine/threonine-protein kinase ERECTA"/>
    <property type="match status" value="1"/>
</dbReference>
<dbReference type="AlphaFoldDB" id="A0A438HRL3"/>
<dbReference type="PANTHER" id="PTHR48063">
    <property type="entry name" value="LRR RECEPTOR-LIKE KINASE"/>
    <property type="match status" value="1"/>
</dbReference>
<evidence type="ECO:0000256" key="5">
    <source>
        <dbReference type="ARBA" id="ARBA00022729"/>
    </source>
</evidence>
<dbReference type="FunFam" id="3.80.10.10:FF:000041">
    <property type="entry name" value="LRR receptor-like serine/threonine-protein kinase ERECTA"/>
    <property type="match status" value="1"/>
</dbReference>
<dbReference type="GO" id="GO:0016020">
    <property type="term" value="C:membrane"/>
    <property type="evidence" value="ECO:0007669"/>
    <property type="project" value="UniProtKB-SubCell"/>
</dbReference>
<keyword evidence="6" id="KW-0677">Repeat</keyword>
<evidence type="ECO:0000256" key="6">
    <source>
        <dbReference type="ARBA" id="ARBA00022737"/>
    </source>
</evidence>
<reference evidence="12 13" key="1">
    <citation type="journal article" date="2018" name="PLoS Genet.">
        <title>Population sequencing reveals clonal diversity and ancestral inbreeding in the grapevine cultivar Chardonnay.</title>
        <authorList>
            <person name="Roach M.J."/>
            <person name="Johnson D.L."/>
            <person name="Bohlmann J."/>
            <person name="van Vuuren H.J."/>
            <person name="Jones S.J."/>
            <person name="Pretorius I.S."/>
            <person name="Schmidt S.A."/>
            <person name="Borneman A.R."/>
        </authorList>
    </citation>
    <scope>NUCLEOTIDE SEQUENCE [LARGE SCALE GENOMIC DNA]</scope>
    <source>
        <strain evidence="13">cv. Chardonnay</strain>
        <tissue evidence="12">Leaf</tissue>
    </source>
</reference>
<keyword evidence="7 11" id="KW-1133">Transmembrane helix</keyword>
<accession>A0A438HRL3</accession>
<evidence type="ECO:0000256" key="4">
    <source>
        <dbReference type="ARBA" id="ARBA00022692"/>
    </source>
</evidence>
<evidence type="ECO:0000313" key="13">
    <source>
        <dbReference type="Proteomes" id="UP000288805"/>
    </source>
</evidence>
<evidence type="ECO:0000313" key="12">
    <source>
        <dbReference type="EMBL" id="RVW87050.1"/>
    </source>
</evidence>
<dbReference type="PANTHER" id="PTHR48063:SF16">
    <property type="entry name" value="LRR RECEPTOR-LIKE SERINE_THREONINE-PROTEIN KINASE GSO1"/>
    <property type="match status" value="1"/>
</dbReference>